<feature type="binding site" evidence="11">
    <location>
        <position position="145"/>
    </location>
    <ligand>
        <name>Zn(2+)</name>
        <dbReference type="ChEBI" id="CHEBI:29105"/>
    </ligand>
</feature>
<keyword evidence="6 11" id="KW-0479">Metal-binding</keyword>
<proteinExistence type="inferred from homology"/>
<dbReference type="PANTHER" id="PTHR11441:SF0">
    <property type="entry name" value="THYMIDINE KINASE, CYTOSOLIC"/>
    <property type="match status" value="1"/>
</dbReference>
<comment type="subunit">
    <text evidence="11">Homotetramer.</text>
</comment>
<evidence type="ECO:0000256" key="7">
    <source>
        <dbReference type="ARBA" id="ARBA00022741"/>
    </source>
</evidence>
<feature type="binding site" evidence="11">
    <location>
        <begin position="15"/>
        <end position="22"/>
    </location>
    <ligand>
        <name>ATP</name>
        <dbReference type="ChEBI" id="CHEBI:30616"/>
    </ligand>
</feature>
<keyword evidence="4 11" id="KW-0237">DNA synthesis</keyword>
<dbReference type="GO" id="GO:0005829">
    <property type="term" value="C:cytosol"/>
    <property type="evidence" value="ECO:0007669"/>
    <property type="project" value="TreeGrafter"/>
</dbReference>
<evidence type="ECO:0000256" key="14">
    <source>
        <dbReference type="RuleBase" id="RU000544"/>
    </source>
</evidence>
<feature type="binding site" evidence="11">
    <location>
        <position position="186"/>
    </location>
    <ligand>
        <name>Zn(2+)</name>
        <dbReference type="ChEBI" id="CHEBI:29105"/>
    </ligand>
</feature>
<keyword evidence="9 11" id="KW-0862">Zinc</keyword>
<feature type="binding site" evidence="11">
    <location>
        <position position="183"/>
    </location>
    <ligand>
        <name>Zn(2+)</name>
        <dbReference type="ChEBI" id="CHEBI:29105"/>
    </ligand>
</feature>
<evidence type="ECO:0000256" key="1">
    <source>
        <dbReference type="ARBA" id="ARBA00007587"/>
    </source>
</evidence>
<keyword evidence="5 11" id="KW-0808">Transferase</keyword>
<evidence type="ECO:0000256" key="11">
    <source>
        <dbReference type="HAMAP-Rule" id="MF_00124"/>
    </source>
</evidence>
<dbReference type="Pfam" id="PF00265">
    <property type="entry name" value="TK"/>
    <property type="match status" value="1"/>
</dbReference>
<name>A0A3Q9HTD9_9FIRM</name>
<accession>A0A3Q9HTD9</accession>
<feature type="binding site" evidence="13">
    <location>
        <position position="179"/>
    </location>
    <ligand>
        <name>substrate</name>
    </ligand>
</feature>
<dbReference type="PANTHER" id="PTHR11441">
    <property type="entry name" value="THYMIDINE KINASE"/>
    <property type="match status" value="1"/>
</dbReference>
<gene>
    <name evidence="11" type="primary">tdk</name>
    <name evidence="16" type="ORF">BBF96_11800</name>
</gene>
<dbReference type="EMBL" id="CP016379">
    <property type="protein sequence ID" value="AZR74016.1"/>
    <property type="molecule type" value="Genomic_DNA"/>
</dbReference>
<evidence type="ECO:0000256" key="9">
    <source>
        <dbReference type="ARBA" id="ARBA00022833"/>
    </source>
</evidence>
<organism evidence="16 17">
    <name type="scientific">Anoxybacter fermentans</name>
    <dbReference type="NCBI Taxonomy" id="1323375"/>
    <lineage>
        <taxon>Bacteria</taxon>
        <taxon>Bacillati</taxon>
        <taxon>Bacillota</taxon>
        <taxon>Clostridia</taxon>
        <taxon>Halanaerobiales</taxon>
        <taxon>Anoxybacter</taxon>
    </lineage>
</organism>
<dbReference type="FunFam" id="3.40.50.300:FF:000384">
    <property type="entry name" value="Thymidine kinase"/>
    <property type="match status" value="1"/>
</dbReference>
<dbReference type="SUPFAM" id="SSF57716">
    <property type="entry name" value="Glucocorticoid receptor-like (DNA-binding domain)"/>
    <property type="match status" value="1"/>
</dbReference>
<evidence type="ECO:0000256" key="3">
    <source>
        <dbReference type="ARBA" id="ARBA00022490"/>
    </source>
</evidence>
<evidence type="ECO:0000256" key="13">
    <source>
        <dbReference type="PIRSR" id="PIRSR035805-2"/>
    </source>
</evidence>
<evidence type="ECO:0000256" key="5">
    <source>
        <dbReference type="ARBA" id="ARBA00022679"/>
    </source>
</evidence>
<dbReference type="GO" id="GO:0005524">
    <property type="term" value="F:ATP binding"/>
    <property type="evidence" value="ECO:0007669"/>
    <property type="project" value="UniProtKB-UniRule"/>
</dbReference>
<sequence length="198" mass="22348">MYKIQNTGWIEVITGPMYCGKSEELIRRVRRAKIAKQKIQVFKPIIDDRYHKTNVVSHNGDQVEAIPIDHPDEILKRLNPKTDVIAIDEIQFFDQQIIGVCEELADRGLRVIVAGLDRDFRGKPFGPMPQLMALAEYVDKLHAICVKCGNPASRTQRLIDGKPAQYDDPVILVGAQEVYEARCRKCHEVPGKGGKENG</sequence>
<dbReference type="PROSITE" id="PS00603">
    <property type="entry name" value="TK_CELLULAR_TYPE"/>
    <property type="match status" value="1"/>
</dbReference>
<keyword evidence="17" id="KW-1185">Reference proteome</keyword>
<dbReference type="AlphaFoldDB" id="A0A3Q9HTD9"/>
<dbReference type="OrthoDB" id="9781579at2"/>
<feature type="binding site" evidence="11">
    <location>
        <begin position="88"/>
        <end position="91"/>
    </location>
    <ligand>
        <name>ATP</name>
        <dbReference type="ChEBI" id="CHEBI:30616"/>
    </ligand>
</feature>
<dbReference type="Gene3D" id="3.40.50.300">
    <property type="entry name" value="P-loop containing nucleotide triphosphate hydrolases"/>
    <property type="match status" value="1"/>
</dbReference>
<dbReference type="KEGG" id="aft:BBF96_11800"/>
<evidence type="ECO:0000256" key="15">
    <source>
        <dbReference type="RuleBase" id="RU004165"/>
    </source>
</evidence>
<dbReference type="HAMAP" id="MF_00124">
    <property type="entry name" value="Thymidine_kinase"/>
    <property type="match status" value="1"/>
</dbReference>
<dbReference type="GO" id="GO:0071897">
    <property type="term" value="P:DNA biosynthetic process"/>
    <property type="evidence" value="ECO:0007669"/>
    <property type="project" value="UniProtKB-KW"/>
</dbReference>
<dbReference type="PIRSF" id="PIRSF035805">
    <property type="entry name" value="TK_cell"/>
    <property type="match status" value="1"/>
</dbReference>
<dbReference type="InterPro" id="IPR001267">
    <property type="entry name" value="Thymidine_kinase"/>
</dbReference>
<evidence type="ECO:0000256" key="4">
    <source>
        <dbReference type="ARBA" id="ARBA00022634"/>
    </source>
</evidence>
<dbReference type="FunFam" id="3.30.60.20:FF:000026">
    <property type="entry name" value="Thymidine kinase"/>
    <property type="match status" value="1"/>
</dbReference>
<dbReference type="InterPro" id="IPR020633">
    <property type="entry name" value="Thymidine_kinase_CS"/>
</dbReference>
<evidence type="ECO:0000313" key="16">
    <source>
        <dbReference type="EMBL" id="AZR74016.1"/>
    </source>
</evidence>
<keyword evidence="3 11" id="KW-0963">Cytoplasm</keyword>
<keyword evidence="10 11" id="KW-0067">ATP-binding</keyword>
<dbReference type="NCBIfam" id="NF003296">
    <property type="entry name" value="PRK04296.1-1"/>
    <property type="match status" value="1"/>
</dbReference>
<dbReference type="GO" id="GO:0046104">
    <property type="term" value="P:thymidine metabolic process"/>
    <property type="evidence" value="ECO:0007669"/>
    <property type="project" value="TreeGrafter"/>
</dbReference>
<comment type="catalytic activity">
    <reaction evidence="11 14">
        <text>thymidine + ATP = dTMP + ADP + H(+)</text>
        <dbReference type="Rhea" id="RHEA:19129"/>
        <dbReference type="ChEBI" id="CHEBI:15378"/>
        <dbReference type="ChEBI" id="CHEBI:17748"/>
        <dbReference type="ChEBI" id="CHEBI:30616"/>
        <dbReference type="ChEBI" id="CHEBI:63528"/>
        <dbReference type="ChEBI" id="CHEBI:456216"/>
        <dbReference type="EC" id="2.7.1.21"/>
    </reaction>
</comment>
<dbReference type="SUPFAM" id="SSF52540">
    <property type="entry name" value="P-loop containing nucleoside triphosphate hydrolases"/>
    <property type="match status" value="1"/>
</dbReference>
<evidence type="ECO:0000256" key="8">
    <source>
        <dbReference type="ARBA" id="ARBA00022777"/>
    </source>
</evidence>
<feature type="binding site" evidence="13">
    <location>
        <begin position="171"/>
        <end position="174"/>
    </location>
    <ligand>
        <name>substrate</name>
    </ligand>
</feature>
<keyword evidence="8 11" id="KW-0418">Kinase</keyword>
<comment type="similarity">
    <text evidence="1 11 15">Belongs to the thymidine kinase family.</text>
</comment>
<reference evidence="16 17" key="1">
    <citation type="submission" date="2016-07" db="EMBL/GenBank/DDBJ databases">
        <title>Genome and transcriptome analysis of iron-reducing fermentative bacteria Anoxybacter fermentans.</title>
        <authorList>
            <person name="Zeng X."/>
            <person name="Shao Z."/>
        </authorList>
    </citation>
    <scope>NUCLEOTIDE SEQUENCE [LARGE SCALE GENOMIC DNA]</scope>
    <source>
        <strain evidence="16 17">DY22613</strain>
    </source>
</reference>
<comment type="subcellular location">
    <subcellularLocation>
        <location evidence="11">Cytoplasm</location>
    </subcellularLocation>
</comment>
<dbReference type="GO" id="GO:0008270">
    <property type="term" value="F:zinc ion binding"/>
    <property type="evidence" value="ECO:0007669"/>
    <property type="project" value="UniProtKB-UniRule"/>
</dbReference>
<dbReference type="EC" id="2.7.1.21" evidence="2 11"/>
<evidence type="ECO:0000256" key="10">
    <source>
        <dbReference type="ARBA" id="ARBA00022840"/>
    </source>
</evidence>
<feature type="binding site" evidence="11">
    <location>
        <position position="148"/>
    </location>
    <ligand>
        <name>Zn(2+)</name>
        <dbReference type="ChEBI" id="CHEBI:29105"/>
    </ligand>
</feature>
<evidence type="ECO:0000313" key="17">
    <source>
        <dbReference type="Proteomes" id="UP000267250"/>
    </source>
</evidence>
<evidence type="ECO:0000256" key="6">
    <source>
        <dbReference type="ARBA" id="ARBA00022723"/>
    </source>
</evidence>
<dbReference type="InterPro" id="IPR027417">
    <property type="entry name" value="P-loop_NTPase"/>
</dbReference>
<evidence type="ECO:0000256" key="12">
    <source>
        <dbReference type="PIRSR" id="PIRSR035805-1"/>
    </source>
</evidence>
<feature type="active site" description="Proton acceptor" evidence="11 12">
    <location>
        <position position="89"/>
    </location>
</feature>
<dbReference type="Gene3D" id="3.30.60.20">
    <property type="match status" value="1"/>
</dbReference>
<dbReference type="Proteomes" id="UP000267250">
    <property type="component" value="Chromosome"/>
</dbReference>
<protein>
    <recommendedName>
        <fullName evidence="2 11">Thymidine kinase</fullName>
        <ecNumber evidence="2 11">2.7.1.21</ecNumber>
    </recommendedName>
</protein>
<dbReference type="GO" id="GO:0004797">
    <property type="term" value="F:thymidine kinase activity"/>
    <property type="evidence" value="ECO:0007669"/>
    <property type="project" value="UniProtKB-UniRule"/>
</dbReference>
<evidence type="ECO:0000256" key="2">
    <source>
        <dbReference type="ARBA" id="ARBA00012118"/>
    </source>
</evidence>
<keyword evidence="7 11" id="KW-0547">Nucleotide-binding</keyword>